<evidence type="ECO:0000313" key="2">
    <source>
        <dbReference type="Proteomes" id="UP000034661"/>
    </source>
</evidence>
<accession>A0A0G1UMI4</accession>
<evidence type="ECO:0000313" key="1">
    <source>
        <dbReference type="EMBL" id="KKU95306.1"/>
    </source>
</evidence>
<dbReference type="InterPro" id="IPR036390">
    <property type="entry name" value="WH_DNA-bd_sf"/>
</dbReference>
<gene>
    <name evidence="1" type="ORF">UY27_C0023G0014</name>
</gene>
<dbReference type="AlphaFoldDB" id="A0A0G1UMI4"/>
<comment type="caution">
    <text evidence="1">The sequence shown here is derived from an EMBL/GenBank/DDBJ whole genome shotgun (WGS) entry which is preliminary data.</text>
</comment>
<organism evidence="1 2">
    <name type="scientific">Candidatus Gottesmanbacteria bacterium GW2011_GWA1_48_13</name>
    <dbReference type="NCBI Taxonomy" id="1618439"/>
    <lineage>
        <taxon>Bacteria</taxon>
        <taxon>Candidatus Gottesmaniibacteriota</taxon>
    </lineage>
</organism>
<proteinExistence type="predicted"/>
<dbReference type="EMBL" id="LCPJ01000023">
    <property type="protein sequence ID" value="KKU95306.1"/>
    <property type="molecule type" value="Genomic_DNA"/>
</dbReference>
<reference evidence="1 2" key="1">
    <citation type="journal article" date="2015" name="Nature">
        <title>rRNA introns, odd ribosomes, and small enigmatic genomes across a large radiation of phyla.</title>
        <authorList>
            <person name="Brown C.T."/>
            <person name="Hug L.A."/>
            <person name="Thomas B.C."/>
            <person name="Sharon I."/>
            <person name="Castelle C.J."/>
            <person name="Singh A."/>
            <person name="Wilkins M.J."/>
            <person name="Williams K.H."/>
            <person name="Banfield J.F."/>
        </authorList>
    </citation>
    <scope>NUCLEOTIDE SEQUENCE [LARGE SCALE GENOMIC DNA]</scope>
</reference>
<name>A0A0G1UMI4_9BACT</name>
<dbReference type="Proteomes" id="UP000034661">
    <property type="component" value="Unassembled WGS sequence"/>
</dbReference>
<protein>
    <submittedName>
        <fullName evidence="1">Uncharacterized protein</fullName>
    </submittedName>
</protein>
<sequence length="194" mass="22313">MKKIEFIWRHLLNSYLDSRQSTFRQQGLATLFHLSSSTVSLALQPLRELGAVKVNSRGFEITDFDKILYHWANHRRLSSDLTTHIHVNLPILEIEGCLPNGSIPTAYTAYRERFTEPPAQYDKVYCYHSQPQTILDRFAPETTPGPPNLFILQSDPHLTSLSLPQLFVDLWGLSDWYAKDFVTAVKIKIDELLP</sequence>
<dbReference type="SUPFAM" id="SSF46785">
    <property type="entry name" value="Winged helix' DNA-binding domain"/>
    <property type="match status" value="1"/>
</dbReference>